<evidence type="ECO:0000256" key="9">
    <source>
        <dbReference type="SAM" id="MobiDB-lite"/>
    </source>
</evidence>
<feature type="domain" description="Nanos-type" evidence="10">
    <location>
        <begin position="236"/>
        <end position="292"/>
    </location>
</feature>
<dbReference type="InterPro" id="IPR008705">
    <property type="entry name" value="Nanos/Xcar2"/>
</dbReference>
<keyword evidence="2" id="KW-0963">Cytoplasm</keyword>
<keyword evidence="6 8" id="KW-0810">Translation regulation</keyword>
<evidence type="ECO:0000256" key="5">
    <source>
        <dbReference type="ARBA" id="ARBA00022833"/>
    </source>
</evidence>
<name>A0ABQ8JJ43_DERPT</name>
<keyword evidence="4 8" id="KW-0863">Zinc-finger</keyword>
<dbReference type="Pfam" id="PF05741">
    <property type="entry name" value="zf-nanos"/>
    <property type="match status" value="1"/>
</dbReference>
<gene>
    <name evidence="11" type="primary">NANOS1</name>
    <name evidence="11" type="ORF">DERP_003300</name>
</gene>
<dbReference type="PROSITE" id="PS51522">
    <property type="entry name" value="ZF_NANOS"/>
    <property type="match status" value="1"/>
</dbReference>
<dbReference type="InterPro" id="IPR038129">
    <property type="entry name" value="Nanos_sf"/>
</dbReference>
<keyword evidence="5" id="KW-0862">Zinc</keyword>
<keyword evidence="12" id="KW-1185">Reference proteome</keyword>
<evidence type="ECO:0000313" key="11">
    <source>
        <dbReference type="EMBL" id="KAH9422623.1"/>
    </source>
</evidence>
<evidence type="ECO:0000313" key="12">
    <source>
        <dbReference type="Proteomes" id="UP000887458"/>
    </source>
</evidence>
<keyword evidence="7 8" id="KW-0694">RNA-binding</keyword>
<evidence type="ECO:0000256" key="2">
    <source>
        <dbReference type="ARBA" id="ARBA00022490"/>
    </source>
</evidence>
<protein>
    <submittedName>
        <fullName evidence="11">Nanos 1</fullName>
    </submittedName>
</protein>
<dbReference type="Proteomes" id="UP000887458">
    <property type="component" value="Unassembled WGS sequence"/>
</dbReference>
<evidence type="ECO:0000256" key="8">
    <source>
        <dbReference type="PROSITE-ProRule" id="PRU00855"/>
    </source>
</evidence>
<proteinExistence type="inferred from homology"/>
<sequence>MATSGLRFCFGRMPSPLSSPSLYSRTSKAALHHHHHVHRLNSIKMANNQSLLSPTFMDNNNQRNIFRFDNLATDSYESKNSLSSLSSSANQYLTNPLPSPVATSISLVLNDSDYGVQQQQSSSLSDPNHPFIYETNVYPIVGKRKLVGRNIEYYNLYGWEQLDNRYQQQQQQQIASMYFDDDNNNDENMVNNESSSSSMMMMMKNSEKSMQQQQQQQQQQSRTNNNKNHYQNGRMECSFCKNLQPELGINYRDHWLKDNQKRITCPKLRAYNCPKCNNGGGDFAHTFLYCPKNRQNLANGFEHRAVQQQQQRRFRNNISVSDTSNNHSMITNEPSSIWSWDYDSMSEKSNSTMTSVNTNNNVGGYYNRNQGDGGDGDLLMFANNHYDGYFSQFH</sequence>
<accession>A0ABQ8JJ43</accession>
<reference evidence="11 12" key="1">
    <citation type="journal article" date="2018" name="J. Allergy Clin. Immunol.">
        <title>High-quality assembly of Dermatophagoides pteronyssinus genome and transcriptome reveals a wide range of novel allergens.</title>
        <authorList>
            <person name="Liu X.Y."/>
            <person name="Yang K.Y."/>
            <person name="Wang M.Q."/>
            <person name="Kwok J.S."/>
            <person name="Zeng X."/>
            <person name="Yang Z."/>
            <person name="Xiao X.J."/>
            <person name="Lau C.P."/>
            <person name="Li Y."/>
            <person name="Huang Z.M."/>
            <person name="Ba J.G."/>
            <person name="Yim A.K."/>
            <person name="Ouyang C.Y."/>
            <person name="Ngai S.M."/>
            <person name="Chan T.F."/>
            <person name="Leung E.L."/>
            <person name="Liu L."/>
            <person name="Liu Z.G."/>
            <person name="Tsui S.K."/>
        </authorList>
    </citation>
    <scope>NUCLEOTIDE SEQUENCE [LARGE SCALE GENOMIC DNA]</scope>
    <source>
        <strain evidence="11">Derp</strain>
    </source>
</reference>
<dbReference type="EMBL" id="NJHN03000036">
    <property type="protein sequence ID" value="KAH9422623.1"/>
    <property type="molecule type" value="Genomic_DNA"/>
</dbReference>
<evidence type="ECO:0000256" key="7">
    <source>
        <dbReference type="ARBA" id="ARBA00022884"/>
    </source>
</evidence>
<evidence type="ECO:0000256" key="4">
    <source>
        <dbReference type="ARBA" id="ARBA00022771"/>
    </source>
</evidence>
<keyword evidence="3" id="KW-0479">Metal-binding</keyword>
<comment type="caution">
    <text evidence="11">The sequence shown here is derived from an EMBL/GenBank/DDBJ whole genome shotgun (WGS) entry which is preliminary data.</text>
</comment>
<organism evidence="11 12">
    <name type="scientific">Dermatophagoides pteronyssinus</name>
    <name type="common">European house dust mite</name>
    <dbReference type="NCBI Taxonomy" id="6956"/>
    <lineage>
        <taxon>Eukaryota</taxon>
        <taxon>Metazoa</taxon>
        <taxon>Ecdysozoa</taxon>
        <taxon>Arthropoda</taxon>
        <taxon>Chelicerata</taxon>
        <taxon>Arachnida</taxon>
        <taxon>Acari</taxon>
        <taxon>Acariformes</taxon>
        <taxon>Sarcoptiformes</taxon>
        <taxon>Astigmata</taxon>
        <taxon>Psoroptidia</taxon>
        <taxon>Analgoidea</taxon>
        <taxon>Pyroglyphidae</taxon>
        <taxon>Dermatophagoidinae</taxon>
        <taxon>Dermatophagoides</taxon>
    </lineage>
</organism>
<feature type="compositionally biased region" description="Low complexity" evidence="9">
    <location>
        <begin position="206"/>
        <end position="228"/>
    </location>
</feature>
<dbReference type="Gene3D" id="4.10.60.30">
    <property type="entry name" value="Nanos, RNA-binding domain"/>
    <property type="match status" value="1"/>
</dbReference>
<evidence type="ECO:0000256" key="3">
    <source>
        <dbReference type="ARBA" id="ARBA00022723"/>
    </source>
</evidence>
<dbReference type="PANTHER" id="PTHR12887">
    <property type="entry name" value="NANOS PROTEIN"/>
    <property type="match status" value="1"/>
</dbReference>
<dbReference type="InterPro" id="IPR024161">
    <property type="entry name" value="Znf_nanos-typ"/>
</dbReference>
<comment type="similarity">
    <text evidence="8">Belongs to the nanos family.</text>
</comment>
<evidence type="ECO:0000256" key="6">
    <source>
        <dbReference type="ARBA" id="ARBA00022845"/>
    </source>
</evidence>
<feature type="region of interest" description="Disordered" evidence="9">
    <location>
        <begin position="206"/>
        <end position="230"/>
    </location>
</feature>
<evidence type="ECO:0000256" key="1">
    <source>
        <dbReference type="ARBA" id="ARBA00004496"/>
    </source>
</evidence>
<reference evidence="11 12" key="2">
    <citation type="journal article" date="2022" name="Mol. Biol. Evol.">
        <title>Comparative Genomics Reveals Insights into the Divergent Evolution of Astigmatic Mites and Household Pest Adaptations.</title>
        <authorList>
            <person name="Xiong Q."/>
            <person name="Wan A.T."/>
            <person name="Liu X."/>
            <person name="Fung C.S."/>
            <person name="Xiao X."/>
            <person name="Malainual N."/>
            <person name="Hou J."/>
            <person name="Wang L."/>
            <person name="Wang M."/>
            <person name="Yang K.Y."/>
            <person name="Cui Y."/>
            <person name="Leung E.L."/>
            <person name="Nong W."/>
            <person name="Shin S.K."/>
            <person name="Au S.W."/>
            <person name="Jeong K.Y."/>
            <person name="Chew F.T."/>
            <person name="Hui J.H."/>
            <person name="Leung T.F."/>
            <person name="Tungtrongchitr A."/>
            <person name="Zhong N."/>
            <person name="Liu Z."/>
            <person name="Tsui S.K."/>
        </authorList>
    </citation>
    <scope>NUCLEOTIDE SEQUENCE [LARGE SCALE GENOMIC DNA]</scope>
    <source>
        <strain evidence="11">Derp</strain>
    </source>
</reference>
<evidence type="ECO:0000259" key="10">
    <source>
        <dbReference type="PROSITE" id="PS51522"/>
    </source>
</evidence>
<comment type="subcellular location">
    <subcellularLocation>
        <location evidence="1">Cytoplasm</location>
    </subcellularLocation>
</comment>